<dbReference type="Proteomes" id="UP000681290">
    <property type="component" value="Unassembled WGS sequence"/>
</dbReference>
<comment type="caution">
    <text evidence="1">The sequence shown here is derived from an EMBL/GenBank/DDBJ whole genome shotgun (WGS) entry which is preliminary data.</text>
</comment>
<protein>
    <submittedName>
        <fullName evidence="1">Uncharacterized protein</fullName>
    </submittedName>
</protein>
<proteinExistence type="predicted"/>
<name>A0ABQ4MWE8_9BACL</name>
<reference evidence="1 2" key="1">
    <citation type="submission" date="2021-03" db="EMBL/GenBank/DDBJ databases">
        <title>Antimicrobial resistance genes in bacteria isolated from Japanese honey, and their potential for conferring macrolide and lincosamide resistance in the American foulbrood pathogen Paenibacillus larvae.</title>
        <authorList>
            <person name="Okamoto M."/>
            <person name="Kumagai M."/>
            <person name="Kanamori H."/>
            <person name="Takamatsu D."/>
        </authorList>
    </citation>
    <scope>NUCLEOTIDE SEQUENCE [LARGE SCALE GENOMIC DNA]</scope>
    <source>
        <strain evidence="1 2">J15TS10</strain>
    </source>
</reference>
<evidence type="ECO:0000313" key="1">
    <source>
        <dbReference type="EMBL" id="GIP60252.1"/>
    </source>
</evidence>
<organism evidence="1 2">
    <name type="scientific">Paenibacillus woosongensis</name>
    <dbReference type="NCBI Taxonomy" id="307580"/>
    <lineage>
        <taxon>Bacteria</taxon>
        <taxon>Bacillati</taxon>
        <taxon>Bacillota</taxon>
        <taxon>Bacilli</taxon>
        <taxon>Bacillales</taxon>
        <taxon>Paenibacillaceae</taxon>
        <taxon>Paenibacillus</taxon>
    </lineage>
</organism>
<sequence>MCAFYAGNGLLVDLTAGIFNKSRLGEDQGRLQVASSNKTAKIQDFILLRYILGENDAKAARSPKKSGVFHSNKLVY</sequence>
<dbReference type="EMBL" id="BOSM01000008">
    <property type="protein sequence ID" value="GIP60252.1"/>
    <property type="molecule type" value="Genomic_DNA"/>
</dbReference>
<keyword evidence="2" id="KW-1185">Reference proteome</keyword>
<evidence type="ECO:0000313" key="2">
    <source>
        <dbReference type="Proteomes" id="UP000681290"/>
    </source>
</evidence>
<gene>
    <name evidence="1" type="ORF">J15TS10_40660</name>
</gene>
<accession>A0ABQ4MWE8</accession>